<comment type="similarity">
    <text evidence="2 7">Belongs to the class I fructose-bisphosphate aldolase family.</text>
</comment>
<dbReference type="OrthoDB" id="36455at2759"/>
<gene>
    <name evidence="8" type="primary">fba</name>
    <name evidence="8" type="ORF">Hypma_000677</name>
</gene>
<dbReference type="InterPro" id="IPR000741">
    <property type="entry name" value="FBA_I"/>
</dbReference>
<keyword evidence="6" id="KW-0704">Schiff base</keyword>
<dbReference type="Gene3D" id="3.20.20.70">
    <property type="entry name" value="Aldolase class I"/>
    <property type="match status" value="1"/>
</dbReference>
<dbReference type="PROSITE" id="PS00158">
    <property type="entry name" value="ALDOLASE_CLASS_I"/>
    <property type="match status" value="1"/>
</dbReference>
<comment type="catalytic activity">
    <reaction evidence="7">
        <text>beta-D-fructose 1,6-bisphosphate = D-glyceraldehyde 3-phosphate + dihydroxyacetone phosphate</text>
        <dbReference type="Rhea" id="RHEA:14729"/>
        <dbReference type="ChEBI" id="CHEBI:32966"/>
        <dbReference type="ChEBI" id="CHEBI:57642"/>
        <dbReference type="ChEBI" id="CHEBI:59776"/>
        <dbReference type="EC" id="4.1.2.13"/>
    </reaction>
</comment>
<evidence type="ECO:0000256" key="1">
    <source>
        <dbReference type="ARBA" id="ARBA00004714"/>
    </source>
</evidence>
<proteinExistence type="inferred from homology"/>
<dbReference type="GO" id="GO:0004332">
    <property type="term" value="F:fructose-bisphosphate aldolase activity"/>
    <property type="evidence" value="ECO:0007669"/>
    <property type="project" value="UniProtKB-EC"/>
</dbReference>
<evidence type="ECO:0000256" key="3">
    <source>
        <dbReference type="ARBA" id="ARBA00013068"/>
    </source>
</evidence>
<evidence type="ECO:0000313" key="9">
    <source>
        <dbReference type="Proteomes" id="UP000076154"/>
    </source>
</evidence>
<dbReference type="UniPathway" id="UPA00109">
    <property type="reaction ID" value="UER00183"/>
</dbReference>
<dbReference type="GO" id="GO:0006096">
    <property type="term" value="P:glycolytic process"/>
    <property type="evidence" value="ECO:0007669"/>
    <property type="project" value="UniProtKB-UniPathway"/>
</dbReference>
<keyword evidence="5 7" id="KW-0456">Lyase</keyword>
<comment type="caution">
    <text evidence="8">The sequence shown here is derived from an EMBL/GenBank/DDBJ whole genome shotgun (WGS) entry which is preliminary data.</text>
</comment>
<evidence type="ECO:0000256" key="2">
    <source>
        <dbReference type="ARBA" id="ARBA00010387"/>
    </source>
</evidence>
<evidence type="ECO:0000256" key="4">
    <source>
        <dbReference type="ARBA" id="ARBA00023152"/>
    </source>
</evidence>
<evidence type="ECO:0000256" key="6">
    <source>
        <dbReference type="ARBA" id="ARBA00023270"/>
    </source>
</evidence>
<dbReference type="AlphaFoldDB" id="A0A369JBK4"/>
<evidence type="ECO:0000313" key="8">
    <source>
        <dbReference type="EMBL" id="RDB17805.1"/>
    </source>
</evidence>
<dbReference type="Pfam" id="PF00274">
    <property type="entry name" value="Glycolytic"/>
    <property type="match status" value="1"/>
</dbReference>
<dbReference type="EC" id="4.1.2.13" evidence="3 7"/>
<dbReference type="InterPro" id="IPR029768">
    <property type="entry name" value="Aldolase_I_AS"/>
</dbReference>
<name>A0A369JBK4_HYPMA</name>
<evidence type="ECO:0000256" key="7">
    <source>
        <dbReference type="RuleBase" id="RU003994"/>
    </source>
</evidence>
<sequence>MTRSSHDVLYIRAKQWSLNWKRVHITDEQADYYILPISTMAQVNTNHVPDNLFAIPDLVSETDETPPLDVFLSSYHSPFVAYELISTANALVNPRGKGIYATDETPEAIEAAFRGAAEIAEEDEHWGEEDHKDRRRRWREDAYNSLSNEYISGVILFAETLLDFKLAPILLDKGIIPGVRANGELRPIPISPFEFNVQGLDDLLPKLQAARIAGARFSKWRAPIACTSAAQGLPTQAALEAQAETLAQYAAISQEAGLVPIIEPDVEFSADADLARSAEVHERAISLIYARCRVHGVLLEGSLLKPSFPQPGLKHPSRANVIPGEIARATATVLSRSVPYAVPGVVFLSGGLAPAVATSYVAAVNALVNSASETSPFSRLPPLSFSFGRALQGDAMKHWVKGDNKAMEEAFQKWSKSCSLAAKGEIA</sequence>
<organism evidence="8 9">
    <name type="scientific">Hypsizygus marmoreus</name>
    <name type="common">White beech mushroom</name>
    <name type="synonym">Agaricus marmoreus</name>
    <dbReference type="NCBI Taxonomy" id="39966"/>
    <lineage>
        <taxon>Eukaryota</taxon>
        <taxon>Fungi</taxon>
        <taxon>Dikarya</taxon>
        <taxon>Basidiomycota</taxon>
        <taxon>Agaricomycotina</taxon>
        <taxon>Agaricomycetes</taxon>
        <taxon>Agaricomycetidae</taxon>
        <taxon>Agaricales</taxon>
        <taxon>Tricholomatineae</taxon>
        <taxon>Lyophyllaceae</taxon>
        <taxon>Hypsizygus</taxon>
    </lineage>
</organism>
<protein>
    <recommendedName>
        <fullName evidence="3 7">Fructose-bisphosphate aldolase</fullName>
        <ecNumber evidence="3 7">4.1.2.13</ecNumber>
    </recommendedName>
</protein>
<comment type="pathway">
    <text evidence="1">Carbohydrate degradation; glycolysis; D-glyceraldehyde 3-phosphate and glycerone phosphate from D-glucose: step 4/4.</text>
</comment>
<dbReference type="STRING" id="39966.A0A369JBK4"/>
<accession>A0A369JBK4</accession>
<dbReference type="InParanoid" id="A0A369JBK4"/>
<dbReference type="PANTHER" id="PTHR11627">
    <property type="entry name" value="FRUCTOSE-BISPHOSPHATE ALDOLASE"/>
    <property type="match status" value="1"/>
</dbReference>
<keyword evidence="4 7" id="KW-0324">Glycolysis</keyword>
<keyword evidence="9" id="KW-1185">Reference proteome</keyword>
<reference evidence="8" key="1">
    <citation type="submission" date="2018-04" db="EMBL/GenBank/DDBJ databases">
        <title>Whole genome sequencing of Hypsizygus marmoreus.</title>
        <authorList>
            <person name="Choi I.-G."/>
            <person name="Min B."/>
            <person name="Kim J.-G."/>
            <person name="Kim S."/>
            <person name="Oh Y.-L."/>
            <person name="Kong W.-S."/>
            <person name="Park H."/>
            <person name="Jeong J."/>
            <person name="Song E.-S."/>
        </authorList>
    </citation>
    <scope>NUCLEOTIDE SEQUENCE [LARGE SCALE GENOMIC DNA]</scope>
    <source>
        <strain evidence="8">51987-8</strain>
    </source>
</reference>
<dbReference type="EMBL" id="LUEZ02000107">
    <property type="protein sequence ID" value="RDB17805.1"/>
    <property type="molecule type" value="Genomic_DNA"/>
</dbReference>
<evidence type="ECO:0000256" key="5">
    <source>
        <dbReference type="ARBA" id="ARBA00023239"/>
    </source>
</evidence>
<dbReference type="Proteomes" id="UP000076154">
    <property type="component" value="Unassembled WGS sequence"/>
</dbReference>
<dbReference type="InterPro" id="IPR013785">
    <property type="entry name" value="Aldolase_TIM"/>
</dbReference>
<dbReference type="SUPFAM" id="SSF51569">
    <property type="entry name" value="Aldolase"/>
    <property type="match status" value="1"/>
</dbReference>